<name>A0A7K3TFQ6_9BIFI</name>
<feature type="transmembrane region" description="Helical" evidence="5">
    <location>
        <begin position="358"/>
        <end position="378"/>
    </location>
</feature>
<keyword evidence="2 5" id="KW-0812">Transmembrane</keyword>
<keyword evidence="4 5" id="KW-0472">Membrane</keyword>
<dbReference type="AlphaFoldDB" id="A0A7K3TFQ6"/>
<comment type="caution">
    <text evidence="7">The sequence shown here is derived from an EMBL/GenBank/DDBJ whole genome shotgun (WGS) entry which is preliminary data.</text>
</comment>
<feature type="transmembrane region" description="Helical" evidence="5">
    <location>
        <begin position="390"/>
        <end position="415"/>
    </location>
</feature>
<evidence type="ECO:0000259" key="6">
    <source>
        <dbReference type="PROSITE" id="PS50850"/>
    </source>
</evidence>
<evidence type="ECO:0000256" key="1">
    <source>
        <dbReference type="ARBA" id="ARBA00004651"/>
    </source>
</evidence>
<organism evidence="7 8">
    <name type="scientific">Bifidobacterium avesanii</name>
    <dbReference type="NCBI Taxonomy" id="1798157"/>
    <lineage>
        <taxon>Bacteria</taxon>
        <taxon>Bacillati</taxon>
        <taxon>Actinomycetota</taxon>
        <taxon>Actinomycetes</taxon>
        <taxon>Bifidobacteriales</taxon>
        <taxon>Bifidobacteriaceae</taxon>
        <taxon>Bifidobacterium</taxon>
    </lineage>
</organism>
<feature type="transmembrane region" description="Helical" evidence="5">
    <location>
        <begin position="332"/>
        <end position="352"/>
    </location>
</feature>
<feature type="transmembrane region" description="Helical" evidence="5">
    <location>
        <begin position="208"/>
        <end position="230"/>
    </location>
</feature>
<feature type="transmembrane region" description="Helical" evidence="5">
    <location>
        <begin position="94"/>
        <end position="114"/>
    </location>
</feature>
<evidence type="ECO:0000256" key="3">
    <source>
        <dbReference type="ARBA" id="ARBA00022989"/>
    </source>
</evidence>
<dbReference type="SUPFAM" id="SSF103473">
    <property type="entry name" value="MFS general substrate transporter"/>
    <property type="match status" value="1"/>
</dbReference>
<dbReference type="InterPro" id="IPR011701">
    <property type="entry name" value="MFS"/>
</dbReference>
<dbReference type="PANTHER" id="PTHR43184">
    <property type="entry name" value="MAJOR FACILITATOR SUPERFAMILY TRANSPORTER 16, ISOFORM B"/>
    <property type="match status" value="1"/>
</dbReference>
<feature type="transmembrane region" description="Helical" evidence="5">
    <location>
        <begin position="301"/>
        <end position="320"/>
    </location>
</feature>
<evidence type="ECO:0000256" key="4">
    <source>
        <dbReference type="ARBA" id="ARBA00023136"/>
    </source>
</evidence>
<evidence type="ECO:0000313" key="8">
    <source>
        <dbReference type="Proteomes" id="UP000469763"/>
    </source>
</evidence>
<dbReference type="CDD" id="cd06174">
    <property type="entry name" value="MFS"/>
    <property type="match status" value="1"/>
</dbReference>
<proteinExistence type="predicted"/>
<dbReference type="Pfam" id="PF07690">
    <property type="entry name" value="MFS_1"/>
    <property type="match status" value="1"/>
</dbReference>
<dbReference type="Proteomes" id="UP000469763">
    <property type="component" value="Unassembled WGS sequence"/>
</dbReference>
<feature type="transmembrane region" description="Helical" evidence="5">
    <location>
        <begin position="121"/>
        <end position="146"/>
    </location>
</feature>
<dbReference type="InterPro" id="IPR036259">
    <property type="entry name" value="MFS_trans_sf"/>
</dbReference>
<dbReference type="Gene3D" id="1.20.1250.20">
    <property type="entry name" value="MFS general substrate transporter like domains"/>
    <property type="match status" value="2"/>
</dbReference>
<gene>
    <name evidence="7" type="ORF">GFD22_02825</name>
</gene>
<feature type="transmembrane region" description="Helical" evidence="5">
    <location>
        <begin position="152"/>
        <end position="172"/>
    </location>
</feature>
<dbReference type="GO" id="GO:0005886">
    <property type="term" value="C:plasma membrane"/>
    <property type="evidence" value="ECO:0007669"/>
    <property type="project" value="UniProtKB-SubCell"/>
</dbReference>
<dbReference type="InterPro" id="IPR020846">
    <property type="entry name" value="MFS_dom"/>
</dbReference>
<dbReference type="PANTHER" id="PTHR43184:SF12">
    <property type="entry name" value="SUGAR PHOSPHATE EXCHANGER 3"/>
    <property type="match status" value="1"/>
</dbReference>
<keyword evidence="8" id="KW-1185">Reference proteome</keyword>
<dbReference type="EMBL" id="WHZY01000003">
    <property type="protein sequence ID" value="NEG77925.1"/>
    <property type="molecule type" value="Genomic_DNA"/>
</dbReference>
<feature type="transmembrane region" description="Helical" evidence="5">
    <location>
        <begin position="435"/>
        <end position="455"/>
    </location>
</feature>
<comment type="subcellular location">
    <subcellularLocation>
        <location evidence="1">Cell membrane</location>
        <topology evidence="1">Multi-pass membrane protein</topology>
    </subcellularLocation>
</comment>
<dbReference type="OrthoDB" id="4332123at2"/>
<dbReference type="PROSITE" id="PS50850">
    <property type="entry name" value="MFS"/>
    <property type="match status" value="1"/>
</dbReference>
<feature type="transmembrane region" description="Helical" evidence="5">
    <location>
        <begin position="53"/>
        <end position="74"/>
    </location>
</feature>
<accession>A0A7K3TFQ6</accession>
<sequence length="467" mass="49870">MRIVVHDMASTVGATVNVGIRRLGRGRRPRNPVRYDVRVNETKNATRLGGPKAYAMWGMGLLGYLFAVVCRSSMSAAGIEAANHFHTTSTALSGFLYLQLFVYALMQVPAGVLLDRFGARALIASGGLLMAAGQSMMAVAPVAWMAVAGRGVVGLGDALVFISVVRLISAWFPARQAPLLTQLTSVTGGLGQIISLYPFAWLLRLTGWRAAFLVSAGTGVLVAAAILLSVRDDPRQSSRHHERPEGGLAAAVRGFGTALRSPGTICGFFVHFSTWFPINMMNQLWGLPFLLAVEGWSRETATAYLGMGVVINMVFGPVMGRLAGVHPIHGRAAVVYASVGAQIALWTVLFLTPGPHPMWFMVLLLVAMTSGGPASNIAMDYVRDTNRPEVLGAATGFANTGGFLSSTVIFLGFGVLLDAQGATDPSLYTDHAMRVAALIQYPLWAVGLVGFTLMLRPTLRLIRARRG</sequence>
<reference evidence="7 8" key="1">
    <citation type="submission" date="2019-10" db="EMBL/GenBank/DDBJ databases">
        <title>Bifidobacterium from non-human primates.</title>
        <authorList>
            <person name="Modesto M."/>
        </authorList>
    </citation>
    <scope>NUCLEOTIDE SEQUENCE [LARGE SCALE GENOMIC DNA]</scope>
    <source>
        <strain evidence="7 8">TREC</strain>
    </source>
</reference>
<evidence type="ECO:0000256" key="5">
    <source>
        <dbReference type="SAM" id="Phobius"/>
    </source>
</evidence>
<feature type="transmembrane region" description="Helical" evidence="5">
    <location>
        <begin position="263"/>
        <end position="281"/>
    </location>
</feature>
<keyword evidence="3 5" id="KW-1133">Transmembrane helix</keyword>
<feature type="transmembrane region" description="Helical" evidence="5">
    <location>
        <begin position="179"/>
        <end position="202"/>
    </location>
</feature>
<evidence type="ECO:0000256" key="2">
    <source>
        <dbReference type="ARBA" id="ARBA00022692"/>
    </source>
</evidence>
<feature type="domain" description="Major facilitator superfamily (MFS) profile" evidence="6">
    <location>
        <begin position="51"/>
        <end position="460"/>
    </location>
</feature>
<evidence type="ECO:0000313" key="7">
    <source>
        <dbReference type="EMBL" id="NEG77925.1"/>
    </source>
</evidence>
<protein>
    <submittedName>
        <fullName evidence="7">MFS transporter</fullName>
    </submittedName>
</protein>
<dbReference type="GO" id="GO:0022857">
    <property type="term" value="F:transmembrane transporter activity"/>
    <property type="evidence" value="ECO:0007669"/>
    <property type="project" value="InterPro"/>
</dbReference>